<dbReference type="EMBL" id="KN831951">
    <property type="protein sequence ID" value="KIO10844.1"/>
    <property type="molecule type" value="Genomic_DNA"/>
</dbReference>
<dbReference type="InterPro" id="IPR011993">
    <property type="entry name" value="PH-like_dom_sf"/>
</dbReference>
<gene>
    <name evidence="5" type="ORF">M404DRAFT_878217</name>
</gene>
<accession>A0A0C3PQP4</accession>
<dbReference type="GO" id="GO:0005634">
    <property type="term" value="C:nucleus"/>
    <property type="evidence" value="ECO:0007669"/>
    <property type="project" value="UniProtKB-SubCell"/>
</dbReference>
<reference evidence="6" key="2">
    <citation type="submission" date="2015-01" db="EMBL/GenBank/DDBJ databases">
        <title>Evolutionary Origins and Diversification of the Mycorrhizal Mutualists.</title>
        <authorList>
            <consortium name="DOE Joint Genome Institute"/>
            <consortium name="Mycorrhizal Genomics Consortium"/>
            <person name="Kohler A."/>
            <person name="Kuo A."/>
            <person name="Nagy L.G."/>
            <person name="Floudas D."/>
            <person name="Copeland A."/>
            <person name="Barry K.W."/>
            <person name="Cichocki N."/>
            <person name="Veneault-Fourrey C."/>
            <person name="LaButti K."/>
            <person name="Lindquist E.A."/>
            <person name="Lipzen A."/>
            <person name="Lundell T."/>
            <person name="Morin E."/>
            <person name="Murat C."/>
            <person name="Riley R."/>
            <person name="Ohm R."/>
            <person name="Sun H."/>
            <person name="Tunlid A."/>
            <person name="Henrissat B."/>
            <person name="Grigoriev I.V."/>
            <person name="Hibbett D.S."/>
            <person name="Martin F."/>
        </authorList>
    </citation>
    <scope>NUCLEOTIDE SEQUENCE [LARGE SCALE GENOMIC DNA]</scope>
    <source>
        <strain evidence="6">Marx 270</strain>
    </source>
</reference>
<feature type="compositionally biased region" description="Basic and acidic residues" evidence="3">
    <location>
        <begin position="200"/>
        <end position="222"/>
    </location>
</feature>
<dbReference type="STRING" id="870435.A0A0C3PQP4"/>
<evidence type="ECO:0000256" key="3">
    <source>
        <dbReference type="SAM" id="MobiDB-lite"/>
    </source>
</evidence>
<organism evidence="5 6">
    <name type="scientific">Pisolithus tinctorius Marx 270</name>
    <dbReference type="NCBI Taxonomy" id="870435"/>
    <lineage>
        <taxon>Eukaryota</taxon>
        <taxon>Fungi</taxon>
        <taxon>Dikarya</taxon>
        <taxon>Basidiomycota</taxon>
        <taxon>Agaricomycotina</taxon>
        <taxon>Agaricomycetes</taxon>
        <taxon>Agaricomycetidae</taxon>
        <taxon>Boletales</taxon>
        <taxon>Sclerodermatineae</taxon>
        <taxon>Pisolithaceae</taxon>
        <taxon>Pisolithus</taxon>
    </lineage>
</organism>
<reference evidence="5 6" key="1">
    <citation type="submission" date="2014-04" db="EMBL/GenBank/DDBJ databases">
        <authorList>
            <consortium name="DOE Joint Genome Institute"/>
            <person name="Kuo A."/>
            <person name="Kohler A."/>
            <person name="Costa M.D."/>
            <person name="Nagy L.G."/>
            <person name="Floudas D."/>
            <person name="Copeland A."/>
            <person name="Barry K.W."/>
            <person name="Cichocki N."/>
            <person name="Veneault-Fourrey C."/>
            <person name="LaButti K."/>
            <person name="Lindquist E.A."/>
            <person name="Lipzen A."/>
            <person name="Lundell T."/>
            <person name="Morin E."/>
            <person name="Murat C."/>
            <person name="Sun H."/>
            <person name="Tunlid A."/>
            <person name="Henrissat B."/>
            <person name="Grigoriev I.V."/>
            <person name="Hibbett D.S."/>
            <person name="Martin F."/>
            <person name="Nordberg H.P."/>
            <person name="Cantor M.N."/>
            <person name="Hua S.X."/>
        </authorList>
    </citation>
    <scope>NUCLEOTIDE SEQUENCE [LARGE SCALE GENOMIC DNA]</scope>
    <source>
        <strain evidence="5 6">Marx 270</strain>
    </source>
</reference>
<feature type="domain" description="RanBD1" evidence="4">
    <location>
        <begin position="220"/>
        <end position="275"/>
    </location>
</feature>
<dbReference type="InterPro" id="IPR045255">
    <property type="entry name" value="RanBP1-like"/>
</dbReference>
<evidence type="ECO:0000259" key="4">
    <source>
        <dbReference type="PROSITE" id="PS50196"/>
    </source>
</evidence>
<dbReference type="FunCoup" id="A0A0C3PQP4">
    <property type="interactions" value="7"/>
</dbReference>
<dbReference type="PANTHER" id="PTHR23138:SF142">
    <property type="entry name" value="RAN-BINDING PROTEIN 3B-RELATED"/>
    <property type="match status" value="1"/>
</dbReference>
<dbReference type="Gene3D" id="2.30.29.30">
    <property type="entry name" value="Pleckstrin-homology domain (PH domain)/Phosphotyrosine-binding domain (PTB)"/>
    <property type="match status" value="1"/>
</dbReference>
<feature type="compositionally biased region" description="Acidic residues" evidence="3">
    <location>
        <begin position="181"/>
        <end position="192"/>
    </location>
</feature>
<dbReference type="SUPFAM" id="SSF50729">
    <property type="entry name" value="PH domain-like"/>
    <property type="match status" value="1"/>
</dbReference>
<dbReference type="OrthoDB" id="185618at2759"/>
<keyword evidence="2" id="KW-0539">Nucleus</keyword>
<feature type="compositionally biased region" description="Low complexity" evidence="3">
    <location>
        <begin position="149"/>
        <end position="159"/>
    </location>
</feature>
<dbReference type="InParanoid" id="A0A0C3PQP4"/>
<feature type="compositionally biased region" description="Polar residues" evidence="3">
    <location>
        <begin position="21"/>
        <end position="74"/>
    </location>
</feature>
<feature type="compositionally biased region" description="Low complexity" evidence="3">
    <location>
        <begin position="78"/>
        <end position="93"/>
    </location>
</feature>
<evidence type="ECO:0000313" key="6">
    <source>
        <dbReference type="Proteomes" id="UP000054217"/>
    </source>
</evidence>
<proteinExistence type="predicted"/>
<evidence type="ECO:0000256" key="2">
    <source>
        <dbReference type="ARBA" id="ARBA00023242"/>
    </source>
</evidence>
<name>A0A0C3PQP4_PISTI</name>
<dbReference type="Pfam" id="PF00638">
    <property type="entry name" value="Ran_BP1"/>
    <property type="match status" value="1"/>
</dbReference>
<dbReference type="Proteomes" id="UP000054217">
    <property type="component" value="Unassembled WGS sequence"/>
</dbReference>
<dbReference type="InterPro" id="IPR000156">
    <property type="entry name" value="Ran_bind_dom"/>
</dbReference>
<dbReference type="AlphaFoldDB" id="A0A0C3PQP4"/>
<comment type="subcellular location">
    <subcellularLocation>
        <location evidence="1">Nucleus</location>
    </subcellularLocation>
</comment>
<dbReference type="SMART" id="SM00160">
    <property type="entry name" value="RanBD"/>
    <property type="match status" value="1"/>
</dbReference>
<dbReference type="PROSITE" id="PS50196">
    <property type="entry name" value="RANBD1"/>
    <property type="match status" value="1"/>
</dbReference>
<protein>
    <recommendedName>
        <fullName evidence="4">RanBD1 domain-containing protein</fullName>
    </recommendedName>
</protein>
<feature type="region of interest" description="Disordered" evidence="3">
    <location>
        <begin position="21"/>
        <end position="231"/>
    </location>
</feature>
<evidence type="ECO:0000313" key="5">
    <source>
        <dbReference type="EMBL" id="KIO10844.1"/>
    </source>
</evidence>
<dbReference type="PANTHER" id="PTHR23138">
    <property type="entry name" value="RAN BINDING PROTEIN"/>
    <property type="match status" value="1"/>
</dbReference>
<dbReference type="HOGENOM" id="CLU_829282_0_0_1"/>
<feature type="compositionally biased region" description="Polar residues" evidence="3">
    <location>
        <begin position="121"/>
        <end position="134"/>
    </location>
</feature>
<evidence type="ECO:0000256" key="1">
    <source>
        <dbReference type="ARBA" id="ARBA00004123"/>
    </source>
</evidence>
<keyword evidence="6" id="KW-1185">Reference proteome</keyword>
<sequence>MAYASAASPFASVKGQNVFFSASSNKNQPTSPIRASTSLPGSSNLTKSSLPQTPLASLAQQTYLQQTPTSTATKRTGFEAFAGSASPFSPSFGHSRPMSPGTANSRSAFVRSKSPVRRGTFSANSGAFSSYASGGTQGFVVPHPKRARAGSPSNGSSRSSLERKESIFFSAPGSNENSTSGEEEEGEKEESEFAPSSFGERLRSAKDADDSQSDREKEKLTEQEVLTGEEEEETIHQVRGKLYVLCPQNQWKERGTGQLKLNVRRTDGGGARLAVYTVILNVTLFPGMKCFIAQDPRYLRFSAIDGGTTVHYNLRVSNAKIAQELLEEIDANLPS</sequence>